<evidence type="ECO:0000259" key="2">
    <source>
        <dbReference type="PROSITE" id="PS51737"/>
    </source>
</evidence>
<gene>
    <name evidence="3" type="ORF">LHJ74_20375</name>
</gene>
<feature type="domain" description="Resolvase/invertase-type recombinase catalytic" evidence="1">
    <location>
        <begin position="3"/>
        <end position="152"/>
    </location>
</feature>
<evidence type="ECO:0000259" key="1">
    <source>
        <dbReference type="PROSITE" id="PS51736"/>
    </source>
</evidence>
<dbReference type="InterPro" id="IPR011109">
    <property type="entry name" value="DNA_bind_recombinase_dom"/>
</dbReference>
<dbReference type="SMART" id="SM00857">
    <property type="entry name" value="Resolvase"/>
    <property type="match status" value="1"/>
</dbReference>
<dbReference type="Pfam" id="PF00239">
    <property type="entry name" value="Resolvase"/>
    <property type="match status" value="1"/>
</dbReference>
<dbReference type="PANTHER" id="PTHR30461:SF23">
    <property type="entry name" value="DNA RECOMBINASE-RELATED"/>
    <property type="match status" value="1"/>
</dbReference>
<organism evidence="3 4">
    <name type="scientific">Streptomyces gossypii</name>
    <dbReference type="NCBI Taxonomy" id="2883101"/>
    <lineage>
        <taxon>Bacteria</taxon>
        <taxon>Bacillati</taxon>
        <taxon>Actinomycetota</taxon>
        <taxon>Actinomycetes</taxon>
        <taxon>Kitasatosporales</taxon>
        <taxon>Streptomycetaceae</taxon>
        <taxon>Streptomyces</taxon>
    </lineage>
</organism>
<feature type="domain" description="Recombinase" evidence="2">
    <location>
        <begin position="159"/>
        <end position="270"/>
    </location>
</feature>
<dbReference type="InterPro" id="IPR050639">
    <property type="entry name" value="SSR_resolvase"/>
</dbReference>
<sequence length="472" mass="52905">MLRAAIYARVSSDPNNRGKSVADQIAECEAVCEREGWKVVKVFPDNDRSASRYATKDRPKYKELIEFLRAGSCDVLVTWESSRFQRDLELYVKLREYSRECGVLWSYSGRTYDLDRMDDRMSTGLDALLAERESDQIRERVLRGLRSSAIQGLPHARTPYGYRREYDPVTKALVGQFIREDQAAVVREAAQRIAAGDALTGIATDFNERGIPTAKGVKWLGAMVRELVMRPTYIGKRSHHGVLTDGIWDAILSEETYYACVQRLNAPERRTAKDNAVRHLVTGVGRCGVCGAGLRTSSRRGYHYYACRGLYAGVGQCVSMTHDRVDEYVNTAVVERLARPDATELLGDDTRAEEAKAAAAEAAEKRVRLDEFYDLAASGELTAAALARIEGRLLPEIEAAERGAAALRTPAVLRDVIRPDIAEVWPLLPITRRREIVRTLMQVTLMKEVPGSRKDPSLRISIVWKHERAAAE</sequence>
<dbReference type="Gene3D" id="3.90.1750.20">
    <property type="entry name" value="Putative Large Serine Recombinase, Chain B, Domain 2"/>
    <property type="match status" value="1"/>
</dbReference>
<proteinExistence type="predicted"/>
<dbReference type="InterPro" id="IPR036162">
    <property type="entry name" value="Resolvase-like_N_sf"/>
</dbReference>
<dbReference type="SUPFAM" id="SSF53041">
    <property type="entry name" value="Resolvase-like"/>
    <property type="match status" value="1"/>
</dbReference>
<keyword evidence="4" id="KW-1185">Reference proteome</keyword>
<protein>
    <submittedName>
        <fullName evidence="3">Recombinase family protein</fullName>
    </submittedName>
</protein>
<evidence type="ECO:0000313" key="3">
    <source>
        <dbReference type="EMBL" id="MCT2592229.1"/>
    </source>
</evidence>
<dbReference type="RefSeq" id="WP_260219550.1">
    <property type="nucleotide sequence ID" value="NZ_JAJAGO010000009.1"/>
</dbReference>
<dbReference type="Proteomes" id="UP001156389">
    <property type="component" value="Unassembled WGS sequence"/>
</dbReference>
<accession>A0ABT2JWE7</accession>
<dbReference type="CDD" id="cd00338">
    <property type="entry name" value="Ser_Recombinase"/>
    <property type="match status" value="1"/>
</dbReference>
<evidence type="ECO:0000313" key="4">
    <source>
        <dbReference type="Proteomes" id="UP001156389"/>
    </source>
</evidence>
<dbReference type="PANTHER" id="PTHR30461">
    <property type="entry name" value="DNA-INVERTASE FROM LAMBDOID PROPHAGE"/>
    <property type="match status" value="1"/>
</dbReference>
<dbReference type="EMBL" id="JAJAGO010000009">
    <property type="protein sequence ID" value="MCT2592229.1"/>
    <property type="molecule type" value="Genomic_DNA"/>
</dbReference>
<dbReference type="InterPro" id="IPR038109">
    <property type="entry name" value="DNA_bind_recomb_sf"/>
</dbReference>
<reference evidence="3 4" key="1">
    <citation type="submission" date="2021-10" db="EMBL/GenBank/DDBJ databases">
        <title>Streptomyces gossypii sp. nov., isolated from soil collected from cotton field.</title>
        <authorList>
            <person name="Ge X."/>
            <person name="Chen X."/>
            <person name="Liu W."/>
        </authorList>
    </citation>
    <scope>NUCLEOTIDE SEQUENCE [LARGE SCALE GENOMIC DNA]</scope>
    <source>
        <strain evidence="3 4">N2-109</strain>
    </source>
</reference>
<dbReference type="Pfam" id="PF07508">
    <property type="entry name" value="Recombinase"/>
    <property type="match status" value="1"/>
</dbReference>
<dbReference type="PROSITE" id="PS51737">
    <property type="entry name" value="RECOMBINASE_DNA_BIND"/>
    <property type="match status" value="1"/>
</dbReference>
<name>A0ABT2JWE7_9ACTN</name>
<dbReference type="Gene3D" id="3.40.50.1390">
    <property type="entry name" value="Resolvase, N-terminal catalytic domain"/>
    <property type="match status" value="1"/>
</dbReference>
<comment type="caution">
    <text evidence="3">The sequence shown here is derived from an EMBL/GenBank/DDBJ whole genome shotgun (WGS) entry which is preliminary data.</text>
</comment>
<dbReference type="InterPro" id="IPR006119">
    <property type="entry name" value="Resolv_N"/>
</dbReference>
<dbReference type="PROSITE" id="PS51736">
    <property type="entry name" value="RECOMBINASES_3"/>
    <property type="match status" value="1"/>
</dbReference>